<protein>
    <submittedName>
        <fullName evidence="1">Uncharacterized protein</fullName>
    </submittedName>
</protein>
<sequence length="208" mass="23459">MMHSINLTMSSFKLSLYLLLFVFSLNLLSSPVTSACRGEKVTDLLHDINTYRKVLNLPILEKANKPSCLANKIADDLEDKQCLDFHNYYPSPGSNPKIPNFQKSVEKCKININTTKDGVIMPVCVPKLDQDNLFSNYTKYSHFTKYLNNSKYTIAGVGYEDDWMVLIISTNTSSGDFSSASSLIVGAWKGHWLLMIATFFSVIVFLFN</sequence>
<gene>
    <name evidence="1" type="ORF">MILVUS5_LOCUS842</name>
</gene>
<proteinExistence type="predicted"/>
<evidence type="ECO:0000313" key="1">
    <source>
        <dbReference type="EMBL" id="CAJ2628677.1"/>
    </source>
</evidence>
<dbReference type="Proteomes" id="UP001177021">
    <property type="component" value="Unassembled WGS sequence"/>
</dbReference>
<reference evidence="1" key="1">
    <citation type="submission" date="2023-10" db="EMBL/GenBank/DDBJ databases">
        <authorList>
            <person name="Rodriguez Cubillos JULIANA M."/>
            <person name="De Vega J."/>
        </authorList>
    </citation>
    <scope>NUCLEOTIDE SEQUENCE</scope>
</reference>
<comment type="caution">
    <text evidence="1">The sequence shown here is derived from an EMBL/GenBank/DDBJ whole genome shotgun (WGS) entry which is preliminary data.</text>
</comment>
<evidence type="ECO:0000313" key="2">
    <source>
        <dbReference type="Proteomes" id="UP001177021"/>
    </source>
</evidence>
<organism evidence="1 2">
    <name type="scientific">Trifolium pratense</name>
    <name type="common">Red clover</name>
    <dbReference type="NCBI Taxonomy" id="57577"/>
    <lineage>
        <taxon>Eukaryota</taxon>
        <taxon>Viridiplantae</taxon>
        <taxon>Streptophyta</taxon>
        <taxon>Embryophyta</taxon>
        <taxon>Tracheophyta</taxon>
        <taxon>Spermatophyta</taxon>
        <taxon>Magnoliopsida</taxon>
        <taxon>eudicotyledons</taxon>
        <taxon>Gunneridae</taxon>
        <taxon>Pentapetalae</taxon>
        <taxon>rosids</taxon>
        <taxon>fabids</taxon>
        <taxon>Fabales</taxon>
        <taxon>Fabaceae</taxon>
        <taxon>Papilionoideae</taxon>
        <taxon>50 kb inversion clade</taxon>
        <taxon>NPAAA clade</taxon>
        <taxon>Hologalegina</taxon>
        <taxon>IRL clade</taxon>
        <taxon>Trifolieae</taxon>
        <taxon>Trifolium</taxon>
    </lineage>
</organism>
<dbReference type="EMBL" id="CASHSV030000001">
    <property type="protein sequence ID" value="CAJ2628677.1"/>
    <property type="molecule type" value="Genomic_DNA"/>
</dbReference>
<name>A0ACB0I9F5_TRIPR</name>
<accession>A0ACB0I9F5</accession>
<keyword evidence="2" id="KW-1185">Reference proteome</keyword>